<dbReference type="CDD" id="cd00075">
    <property type="entry name" value="HATPase"/>
    <property type="match status" value="1"/>
</dbReference>
<dbReference type="PANTHER" id="PTHR43711">
    <property type="entry name" value="TWO-COMPONENT HISTIDINE KINASE"/>
    <property type="match status" value="1"/>
</dbReference>
<organism evidence="11 12">
    <name type="scientific">Fluviicola chungangensis</name>
    <dbReference type="NCBI Taxonomy" id="2597671"/>
    <lineage>
        <taxon>Bacteria</taxon>
        <taxon>Pseudomonadati</taxon>
        <taxon>Bacteroidota</taxon>
        <taxon>Flavobacteriia</taxon>
        <taxon>Flavobacteriales</taxon>
        <taxon>Crocinitomicaceae</taxon>
        <taxon>Fluviicola</taxon>
    </lineage>
</organism>
<dbReference type="InterPro" id="IPR003661">
    <property type="entry name" value="HisK_dim/P_dom"/>
</dbReference>
<dbReference type="Gene3D" id="3.30.565.10">
    <property type="entry name" value="Histidine kinase-like ATPase, C-terminal domain"/>
    <property type="match status" value="1"/>
</dbReference>
<dbReference type="EMBL" id="VLPL01000004">
    <property type="protein sequence ID" value="TSJ44963.1"/>
    <property type="molecule type" value="Genomic_DNA"/>
</dbReference>
<dbReference type="InterPro" id="IPR003594">
    <property type="entry name" value="HATPase_dom"/>
</dbReference>
<dbReference type="EC" id="2.7.13.3" evidence="2"/>
<evidence type="ECO:0000259" key="10">
    <source>
        <dbReference type="PROSITE" id="PS50113"/>
    </source>
</evidence>
<evidence type="ECO:0000256" key="2">
    <source>
        <dbReference type="ARBA" id="ARBA00012438"/>
    </source>
</evidence>
<dbReference type="PANTHER" id="PTHR43711:SF26">
    <property type="entry name" value="SENSOR HISTIDINE KINASE RCSC"/>
    <property type="match status" value="1"/>
</dbReference>
<dbReference type="InterPro" id="IPR035965">
    <property type="entry name" value="PAS-like_dom_sf"/>
</dbReference>
<dbReference type="InterPro" id="IPR000014">
    <property type="entry name" value="PAS"/>
</dbReference>
<dbReference type="SUPFAM" id="SSF55874">
    <property type="entry name" value="ATPase domain of HSP90 chaperone/DNA topoisomerase II/histidine kinase"/>
    <property type="match status" value="1"/>
</dbReference>
<dbReference type="InterPro" id="IPR000700">
    <property type="entry name" value="PAS-assoc_C"/>
</dbReference>
<protein>
    <recommendedName>
        <fullName evidence="2">histidine kinase</fullName>
        <ecNumber evidence="2">2.7.13.3</ecNumber>
    </recommendedName>
</protein>
<dbReference type="Pfam" id="PF02518">
    <property type="entry name" value="HATPase_c"/>
    <property type="match status" value="1"/>
</dbReference>
<dbReference type="PROSITE" id="PS50112">
    <property type="entry name" value="PAS"/>
    <property type="match status" value="1"/>
</dbReference>
<dbReference type="InterPro" id="IPR004358">
    <property type="entry name" value="Sig_transdc_His_kin-like_C"/>
</dbReference>
<comment type="catalytic activity">
    <reaction evidence="1">
        <text>ATP + protein L-histidine = ADP + protein N-phospho-L-histidine.</text>
        <dbReference type="EC" id="2.7.13.3"/>
    </reaction>
</comment>
<evidence type="ECO:0000313" key="11">
    <source>
        <dbReference type="EMBL" id="TSJ44963.1"/>
    </source>
</evidence>
<sequence length="393" mass="44563">MESKEGIDALFLHATEGILVTNAEGLITRINPSAEKLFGYSPGELNGVKIEALVPSRFTHKHENNRANYVHHPHARAMGLGMELFGLKKDGSEFPVEISLSPYKTVEGTFVIAFIVDITLRKEAERNLRNYSEDLERQVKNRTLVLEEAIKELERTQKELDASLAKEKELNEMKSRFVSMASHEFRTPLTTMMSSLSLVSRYNERNDPENHAKHIRKIEKSIVNLTDILNDFLSVSKLEEGKVHNMPEEINLRQFLRDIDSEMQGMLGEKQHIDQYYSGEEEVLLDAKLLRNILFNLISNAIKFSPEESAIELHALVSEQAIAIWVKDHGIGISEEDQQHLFERFFRGGNATHIQGTGLGLNIVARYAELMDGNVTIESTQNKGTTVKLVIPR</sequence>
<comment type="caution">
    <text evidence="11">The sequence shown here is derived from an EMBL/GenBank/DDBJ whole genome shotgun (WGS) entry which is preliminary data.</text>
</comment>
<feature type="domain" description="PAC" evidence="10">
    <location>
        <begin position="80"/>
        <end position="130"/>
    </location>
</feature>
<dbReference type="SMART" id="SM00388">
    <property type="entry name" value="HisKA"/>
    <property type="match status" value="1"/>
</dbReference>
<feature type="domain" description="PAS" evidence="9">
    <location>
        <begin position="3"/>
        <end position="47"/>
    </location>
</feature>
<keyword evidence="3" id="KW-0597">Phosphoprotein</keyword>
<dbReference type="Gene3D" id="1.10.287.130">
    <property type="match status" value="1"/>
</dbReference>
<dbReference type="CDD" id="cd00130">
    <property type="entry name" value="PAS"/>
    <property type="match status" value="1"/>
</dbReference>
<evidence type="ECO:0000313" key="12">
    <source>
        <dbReference type="Proteomes" id="UP000316008"/>
    </source>
</evidence>
<evidence type="ECO:0000256" key="6">
    <source>
        <dbReference type="ARBA" id="ARBA00023012"/>
    </source>
</evidence>
<proteinExistence type="predicted"/>
<evidence type="ECO:0000256" key="4">
    <source>
        <dbReference type="ARBA" id="ARBA00022679"/>
    </source>
</evidence>
<dbReference type="InterPro" id="IPR005467">
    <property type="entry name" value="His_kinase_dom"/>
</dbReference>
<dbReference type="FunFam" id="3.30.565.10:FF:000006">
    <property type="entry name" value="Sensor histidine kinase WalK"/>
    <property type="match status" value="1"/>
</dbReference>
<evidence type="ECO:0000259" key="9">
    <source>
        <dbReference type="PROSITE" id="PS50112"/>
    </source>
</evidence>
<dbReference type="SMART" id="SM00091">
    <property type="entry name" value="PAS"/>
    <property type="match status" value="1"/>
</dbReference>
<dbReference type="Proteomes" id="UP000316008">
    <property type="component" value="Unassembled WGS sequence"/>
</dbReference>
<dbReference type="InterPro" id="IPR050736">
    <property type="entry name" value="Sensor_HK_Regulatory"/>
</dbReference>
<accession>A0A556MYP4</accession>
<dbReference type="PROSITE" id="PS50113">
    <property type="entry name" value="PAC"/>
    <property type="match status" value="1"/>
</dbReference>
<dbReference type="CDD" id="cd00082">
    <property type="entry name" value="HisKA"/>
    <property type="match status" value="1"/>
</dbReference>
<dbReference type="SUPFAM" id="SSF55785">
    <property type="entry name" value="PYP-like sensor domain (PAS domain)"/>
    <property type="match status" value="1"/>
</dbReference>
<dbReference type="AlphaFoldDB" id="A0A556MYP4"/>
<reference evidence="11 12" key="1">
    <citation type="submission" date="2019-07" db="EMBL/GenBank/DDBJ databases">
        <authorList>
            <person name="Huq M.A."/>
        </authorList>
    </citation>
    <scope>NUCLEOTIDE SEQUENCE [LARGE SCALE GENOMIC DNA]</scope>
    <source>
        <strain evidence="11 12">MAH-3</strain>
    </source>
</reference>
<evidence type="ECO:0000256" key="5">
    <source>
        <dbReference type="ARBA" id="ARBA00022777"/>
    </source>
</evidence>
<evidence type="ECO:0000256" key="3">
    <source>
        <dbReference type="ARBA" id="ARBA00022553"/>
    </source>
</evidence>
<keyword evidence="4" id="KW-0808">Transferase</keyword>
<dbReference type="InterPro" id="IPR036097">
    <property type="entry name" value="HisK_dim/P_sf"/>
</dbReference>
<feature type="coiled-coil region" evidence="7">
    <location>
        <begin position="121"/>
        <end position="173"/>
    </location>
</feature>
<evidence type="ECO:0000259" key="8">
    <source>
        <dbReference type="PROSITE" id="PS50109"/>
    </source>
</evidence>
<dbReference type="Pfam" id="PF13426">
    <property type="entry name" value="PAS_9"/>
    <property type="match status" value="1"/>
</dbReference>
<dbReference type="InterPro" id="IPR036890">
    <property type="entry name" value="HATPase_C_sf"/>
</dbReference>
<gene>
    <name evidence="11" type="ORF">FO442_10225</name>
</gene>
<dbReference type="NCBIfam" id="TIGR00229">
    <property type="entry name" value="sensory_box"/>
    <property type="match status" value="1"/>
</dbReference>
<keyword evidence="5" id="KW-0418">Kinase</keyword>
<keyword evidence="12" id="KW-1185">Reference proteome</keyword>
<keyword evidence="7" id="KW-0175">Coiled coil</keyword>
<name>A0A556MYP4_9FLAO</name>
<dbReference type="SUPFAM" id="SSF47384">
    <property type="entry name" value="Homodimeric domain of signal transducing histidine kinase"/>
    <property type="match status" value="1"/>
</dbReference>
<dbReference type="Gene3D" id="3.30.450.20">
    <property type="entry name" value="PAS domain"/>
    <property type="match status" value="1"/>
</dbReference>
<evidence type="ECO:0000256" key="1">
    <source>
        <dbReference type="ARBA" id="ARBA00000085"/>
    </source>
</evidence>
<dbReference type="GO" id="GO:0000155">
    <property type="term" value="F:phosphorelay sensor kinase activity"/>
    <property type="evidence" value="ECO:0007669"/>
    <property type="project" value="InterPro"/>
</dbReference>
<dbReference type="Pfam" id="PF00512">
    <property type="entry name" value="HisKA"/>
    <property type="match status" value="1"/>
</dbReference>
<dbReference type="SMART" id="SM00387">
    <property type="entry name" value="HATPase_c"/>
    <property type="match status" value="1"/>
</dbReference>
<dbReference type="OrthoDB" id="9808408at2"/>
<feature type="domain" description="Histidine kinase" evidence="8">
    <location>
        <begin position="180"/>
        <end position="393"/>
    </location>
</feature>
<keyword evidence="6" id="KW-0902">Two-component regulatory system</keyword>
<dbReference type="PROSITE" id="PS50109">
    <property type="entry name" value="HIS_KIN"/>
    <property type="match status" value="1"/>
</dbReference>
<evidence type="ECO:0000256" key="7">
    <source>
        <dbReference type="SAM" id="Coils"/>
    </source>
</evidence>
<dbReference type="PRINTS" id="PR00344">
    <property type="entry name" value="BCTRLSENSOR"/>
</dbReference>